<protein>
    <submittedName>
        <fullName evidence="1">Uncharacterized protein</fullName>
    </submittedName>
</protein>
<dbReference type="InterPro" id="IPR058230">
    <property type="entry name" value="OmpL37"/>
</dbReference>
<name>A0ABM7UQU9_9LEPT</name>
<accession>A0ABM7UQU9</accession>
<dbReference type="Proteomes" id="UP000245263">
    <property type="component" value="Chromosome 1"/>
</dbReference>
<keyword evidence="2" id="KW-1185">Reference proteome</keyword>
<proteinExistence type="predicted"/>
<dbReference type="NCBIfam" id="NF047447">
    <property type="entry name" value="Lepto_OmpL37"/>
    <property type="match status" value="1"/>
</dbReference>
<sequence>MQKIFQILILFSVFLFRTENYSSKGNLQVAFGAEENQLILKSIDSSVSNFGDEEEKKLYKRCIQHYIEFQSLHTAGDYGRAYESVRTTQRLLVFLYERMLTKNIAFIRFEINHLARLAKGKERTETNAFIRLALRDLSEAEQKLIIAKNTRPYLYLLKLRDMLFSLKILKHSARFVVLLALLHNTDFPIEIENTAFESLNEDIDRAISQDKEKFLTIHWDNHFKTYAGDGIYTMTMYEPNMEELAKPLEDIDPAYVRRNILKKK</sequence>
<evidence type="ECO:0000313" key="2">
    <source>
        <dbReference type="Proteomes" id="UP000245263"/>
    </source>
</evidence>
<gene>
    <name evidence="1" type="ORF">LPTSP3_g09230</name>
</gene>
<dbReference type="EMBL" id="AP025028">
    <property type="protein sequence ID" value="BDA77993.1"/>
    <property type="molecule type" value="Genomic_DNA"/>
</dbReference>
<dbReference type="RefSeq" id="WP_109018631.1">
    <property type="nucleotide sequence ID" value="NZ_AP025028.1"/>
</dbReference>
<organism evidence="1 2">
    <name type="scientific">Leptospira kobayashii</name>
    <dbReference type="NCBI Taxonomy" id="1917830"/>
    <lineage>
        <taxon>Bacteria</taxon>
        <taxon>Pseudomonadati</taxon>
        <taxon>Spirochaetota</taxon>
        <taxon>Spirochaetia</taxon>
        <taxon>Leptospirales</taxon>
        <taxon>Leptospiraceae</taxon>
        <taxon>Leptospira</taxon>
    </lineage>
</organism>
<evidence type="ECO:0000313" key="1">
    <source>
        <dbReference type="EMBL" id="BDA77993.1"/>
    </source>
</evidence>
<reference evidence="1 2" key="1">
    <citation type="submission" date="2021-08" db="EMBL/GenBank/DDBJ databases">
        <title>Complete genome sequence of Leptospira kobayashii strain E30.</title>
        <authorList>
            <person name="Nakao R."/>
            <person name="Nakamura S."/>
            <person name="Masuzawa T."/>
            <person name="Koizumi N."/>
        </authorList>
    </citation>
    <scope>NUCLEOTIDE SEQUENCE [LARGE SCALE GENOMIC DNA]</scope>
    <source>
        <strain evidence="1 2">E30</strain>
    </source>
</reference>